<reference evidence="2" key="1">
    <citation type="submission" date="2021-01" db="EMBL/GenBank/DDBJ databases">
        <authorList>
            <consortium name="Genoscope - CEA"/>
            <person name="William W."/>
        </authorList>
    </citation>
    <scope>NUCLEOTIDE SEQUENCE</scope>
</reference>
<comment type="caution">
    <text evidence="2">The sequence shown here is derived from an EMBL/GenBank/DDBJ whole genome shotgun (WGS) entry which is preliminary data.</text>
</comment>
<protein>
    <submittedName>
        <fullName evidence="2">Uncharacterized protein</fullName>
    </submittedName>
</protein>
<name>A0A8S1MYT7_PARPR</name>
<feature type="transmembrane region" description="Helical" evidence="1">
    <location>
        <begin position="48"/>
        <end position="68"/>
    </location>
</feature>
<dbReference type="EMBL" id="CAJJDM010000077">
    <property type="protein sequence ID" value="CAD8085528.1"/>
    <property type="molecule type" value="Genomic_DNA"/>
</dbReference>
<proteinExistence type="predicted"/>
<keyword evidence="3" id="KW-1185">Reference proteome</keyword>
<keyword evidence="1" id="KW-0812">Transmembrane</keyword>
<accession>A0A8S1MYT7</accession>
<dbReference type="Proteomes" id="UP000688137">
    <property type="component" value="Unassembled WGS sequence"/>
</dbReference>
<evidence type="ECO:0000256" key="1">
    <source>
        <dbReference type="SAM" id="Phobius"/>
    </source>
</evidence>
<keyword evidence="1" id="KW-1133">Transmembrane helix</keyword>
<sequence>MLQEYGLTQEQLTKQIIIGLAHPQHIQFFQQIITINEYKIFGKQMQQVFLFQYQLYTLILYFQLINIIQNRKIQQFIKQQQQNINNQQLAPQFDQQFELNFFKIEKEKAEIELAIQKKQKMNRNILRKHKMRIYVQKNNRIKFK</sequence>
<keyword evidence="1" id="KW-0472">Membrane</keyword>
<evidence type="ECO:0000313" key="3">
    <source>
        <dbReference type="Proteomes" id="UP000688137"/>
    </source>
</evidence>
<gene>
    <name evidence="2" type="ORF">PPRIM_AZ9-3.1.T0740181</name>
</gene>
<evidence type="ECO:0000313" key="2">
    <source>
        <dbReference type="EMBL" id="CAD8085528.1"/>
    </source>
</evidence>
<dbReference type="AlphaFoldDB" id="A0A8S1MYT7"/>
<organism evidence="2 3">
    <name type="scientific">Paramecium primaurelia</name>
    <dbReference type="NCBI Taxonomy" id="5886"/>
    <lineage>
        <taxon>Eukaryota</taxon>
        <taxon>Sar</taxon>
        <taxon>Alveolata</taxon>
        <taxon>Ciliophora</taxon>
        <taxon>Intramacronucleata</taxon>
        <taxon>Oligohymenophorea</taxon>
        <taxon>Peniculida</taxon>
        <taxon>Parameciidae</taxon>
        <taxon>Paramecium</taxon>
    </lineage>
</organism>